<evidence type="ECO:0000256" key="1">
    <source>
        <dbReference type="ARBA" id="ARBA00004533"/>
    </source>
</evidence>
<dbReference type="STRING" id="754436.JCM19237_6244"/>
<feature type="domain" description="Mce/MlaD" evidence="7">
    <location>
        <begin position="27"/>
        <end position="127"/>
    </location>
</feature>
<evidence type="ECO:0000313" key="9">
    <source>
        <dbReference type="Proteomes" id="UP000029227"/>
    </source>
</evidence>
<dbReference type="PANTHER" id="PTHR30462:SF2">
    <property type="entry name" value="INTERMEMBRANE TRANSPORT PROTEIN PQIB"/>
    <property type="match status" value="1"/>
</dbReference>
<evidence type="ECO:0000256" key="6">
    <source>
        <dbReference type="ARBA" id="ARBA00023136"/>
    </source>
</evidence>
<dbReference type="AlphaFoldDB" id="A0A090QKA9"/>
<evidence type="ECO:0000313" key="8">
    <source>
        <dbReference type="EMBL" id="GAL03351.1"/>
    </source>
</evidence>
<dbReference type="PANTHER" id="PTHR30462">
    <property type="entry name" value="INTERMEMBRANE TRANSPORT PROTEIN PQIB-RELATED"/>
    <property type="match status" value="1"/>
</dbReference>
<keyword evidence="6" id="KW-0472">Membrane</keyword>
<comment type="subcellular location">
    <subcellularLocation>
        <location evidence="1">Cell inner membrane</location>
    </subcellularLocation>
</comment>
<comment type="caution">
    <text evidence="8">The sequence shown here is derived from an EMBL/GenBank/DDBJ whole genome shotgun (WGS) entry which is preliminary data.</text>
</comment>
<evidence type="ECO:0000256" key="4">
    <source>
        <dbReference type="ARBA" id="ARBA00022692"/>
    </source>
</evidence>
<keyword evidence="5" id="KW-1133">Transmembrane helix</keyword>
<proteinExistence type="predicted"/>
<dbReference type="eggNOG" id="COG3008">
    <property type="taxonomic scope" value="Bacteria"/>
</dbReference>
<accession>A0A090QKA9</accession>
<dbReference type="eggNOG" id="COG1463">
    <property type="taxonomic scope" value="Bacteria"/>
</dbReference>
<organism evidence="8 9">
    <name type="scientific">Photobacterium aphoticum</name>
    <dbReference type="NCBI Taxonomy" id="754436"/>
    <lineage>
        <taxon>Bacteria</taxon>
        <taxon>Pseudomonadati</taxon>
        <taxon>Pseudomonadota</taxon>
        <taxon>Gammaproteobacteria</taxon>
        <taxon>Vibrionales</taxon>
        <taxon>Vibrionaceae</taxon>
        <taxon>Photobacterium</taxon>
    </lineage>
</organism>
<sequence>MITKQMSKFRLYNNLKDVRERFFDEYLEYVMLFDESVRGLKPGAPIEYRGIRIGTVQKVPLSLPTAREGFTNKDIPVLIRIELGRVNTHAHHTTLAELKESLDKEFKNGLRATLKTGNLLTGALLIDTEVYPDDKMPTESKYANYDIFPTKAGGFAQFQKQISSILTKINDLPVEDTLATLNRTLETSQGTLAAAEKVANELNKLLAKKDTQAIPTEIRESLQQIQETLNGYGPEAAPYQNLQQALDQFEQVMTELQPVLRQLNEKPNSLIFTGEKPADPIPVRGQ</sequence>
<dbReference type="InterPro" id="IPR051800">
    <property type="entry name" value="PqiA-PqiB_transport"/>
</dbReference>
<evidence type="ECO:0000256" key="2">
    <source>
        <dbReference type="ARBA" id="ARBA00022475"/>
    </source>
</evidence>
<keyword evidence="2" id="KW-1003">Cell membrane</keyword>
<protein>
    <submittedName>
        <fullName evidence="8">Paraquat-inducible protein B</fullName>
    </submittedName>
</protein>
<dbReference type="GO" id="GO:0005886">
    <property type="term" value="C:plasma membrane"/>
    <property type="evidence" value="ECO:0007669"/>
    <property type="project" value="UniProtKB-SubCell"/>
</dbReference>
<dbReference type="EMBL" id="BBMN01000001">
    <property type="protein sequence ID" value="GAL03351.1"/>
    <property type="molecule type" value="Genomic_DNA"/>
</dbReference>
<reference evidence="8 9" key="1">
    <citation type="journal article" date="2014" name="Genome Announc.">
        <title>Draft Genome Sequences of Two Vibrionaceae Species, Vibrio ponticus C121 and Photobacterium aphoticum C119, Isolated as Coral Reef Microbiota.</title>
        <authorList>
            <person name="Al-saari N."/>
            <person name="Meirelles P.M."/>
            <person name="Mino S."/>
            <person name="Suda W."/>
            <person name="Oshima K."/>
            <person name="Hattori M."/>
            <person name="Ohkuma M."/>
            <person name="Thompson F.L."/>
            <person name="Gomez-Gil B."/>
            <person name="Sawabe T."/>
            <person name="Sawabe T."/>
        </authorList>
    </citation>
    <scope>NUCLEOTIDE SEQUENCE [LARGE SCALE GENOMIC DNA]</scope>
    <source>
        <strain evidence="8 9">JCM 19237</strain>
    </source>
</reference>
<name>A0A090QKA9_9GAMM</name>
<dbReference type="InterPro" id="IPR003399">
    <property type="entry name" value="Mce/MlaD"/>
</dbReference>
<dbReference type="Proteomes" id="UP000029227">
    <property type="component" value="Unassembled WGS sequence"/>
</dbReference>
<evidence type="ECO:0000256" key="5">
    <source>
        <dbReference type="ARBA" id="ARBA00022989"/>
    </source>
</evidence>
<evidence type="ECO:0000256" key="3">
    <source>
        <dbReference type="ARBA" id="ARBA00022519"/>
    </source>
</evidence>
<gene>
    <name evidence="8" type="ORF">JCM19237_6244</name>
</gene>
<evidence type="ECO:0000259" key="7">
    <source>
        <dbReference type="Pfam" id="PF02470"/>
    </source>
</evidence>
<keyword evidence="4" id="KW-0812">Transmembrane</keyword>
<dbReference type="Pfam" id="PF02470">
    <property type="entry name" value="MlaD"/>
    <property type="match status" value="1"/>
</dbReference>
<keyword evidence="3" id="KW-0997">Cell inner membrane</keyword>